<dbReference type="EMBL" id="BAABRI010000005">
    <property type="protein sequence ID" value="GAA5481882.1"/>
    <property type="molecule type" value="Genomic_DNA"/>
</dbReference>
<protein>
    <recommendedName>
        <fullName evidence="3">3-methyladenine DNA glycosylase</fullName>
    </recommendedName>
</protein>
<organism evidence="1 2">
    <name type="scientific">Haloferula sargassicola</name>
    <dbReference type="NCBI Taxonomy" id="490096"/>
    <lineage>
        <taxon>Bacteria</taxon>
        <taxon>Pseudomonadati</taxon>
        <taxon>Verrucomicrobiota</taxon>
        <taxon>Verrucomicrobiia</taxon>
        <taxon>Verrucomicrobiales</taxon>
        <taxon>Verrucomicrobiaceae</taxon>
        <taxon>Haloferula</taxon>
    </lineage>
</organism>
<proteinExistence type="predicted"/>
<evidence type="ECO:0008006" key="3">
    <source>
        <dbReference type="Google" id="ProtNLM"/>
    </source>
</evidence>
<evidence type="ECO:0000313" key="1">
    <source>
        <dbReference type="EMBL" id="GAA5481882.1"/>
    </source>
</evidence>
<evidence type="ECO:0000313" key="2">
    <source>
        <dbReference type="Proteomes" id="UP001476282"/>
    </source>
</evidence>
<keyword evidence="2" id="KW-1185">Reference proteome</keyword>
<accession>A0ABP9UMF9</accession>
<dbReference type="Proteomes" id="UP001476282">
    <property type="component" value="Unassembled WGS sequence"/>
</dbReference>
<sequence>MPDSFPTTLLPAPAWRARLEAHARRAEALTRPALDRRAKGRPQPVEDFLFTYYSFSFGKLRQWHPGLGSGLETDGAPLPAWFGKRPYRHEAGRLFADPRALREGEAERLRWIRDLLVATRDRAPNFACFGMHEWAMVYRGTEVRHQGSAPLRLPQEEIDQLVESRPICCSHFDAFRFFTPEARPLNKLQPDLLTREAHEQPGCVHANMDLYKWAGKALPWAGSGLWLDCLDLATELRDLDMRASPYDLRAFGLEPIPIETYEGRRTYEAEQHRLAARAVPLRARLIGVLDGLLAGATVTAG</sequence>
<comment type="caution">
    <text evidence="1">The sequence shown here is derived from an EMBL/GenBank/DDBJ whole genome shotgun (WGS) entry which is preliminary data.</text>
</comment>
<dbReference type="RefSeq" id="WP_353566030.1">
    <property type="nucleotide sequence ID" value="NZ_BAABRI010000005.1"/>
</dbReference>
<name>A0ABP9UMF9_9BACT</name>
<gene>
    <name evidence="1" type="ORF">Hsar01_01095</name>
</gene>
<reference evidence="1 2" key="1">
    <citation type="submission" date="2024-02" db="EMBL/GenBank/DDBJ databases">
        <title>Haloferula sargassicola NBRC 104335.</title>
        <authorList>
            <person name="Ichikawa N."/>
            <person name="Katano-Makiyama Y."/>
            <person name="Hidaka K."/>
        </authorList>
    </citation>
    <scope>NUCLEOTIDE SEQUENCE [LARGE SCALE GENOMIC DNA]</scope>
    <source>
        <strain evidence="1 2">NBRC 104335</strain>
    </source>
</reference>